<feature type="transmembrane region" description="Helical" evidence="2">
    <location>
        <begin position="394"/>
        <end position="414"/>
    </location>
</feature>
<evidence type="ECO:0000256" key="2">
    <source>
        <dbReference type="SAM" id="Phobius"/>
    </source>
</evidence>
<organism evidence="5 6">
    <name type="scientific">Minwuia thermotolerans</name>
    <dbReference type="NCBI Taxonomy" id="2056226"/>
    <lineage>
        <taxon>Bacteria</taxon>
        <taxon>Pseudomonadati</taxon>
        <taxon>Pseudomonadota</taxon>
        <taxon>Alphaproteobacteria</taxon>
        <taxon>Minwuiales</taxon>
        <taxon>Minwuiaceae</taxon>
        <taxon>Minwuia</taxon>
    </lineage>
</organism>
<reference evidence="5 6" key="1">
    <citation type="submission" date="2017-11" db="EMBL/GenBank/DDBJ databases">
        <title>Draft genome sequence of Rhizobiales bacterium SY3-13.</title>
        <authorList>
            <person name="Sun C."/>
        </authorList>
    </citation>
    <scope>NUCLEOTIDE SEQUENCE [LARGE SCALE GENOMIC DNA]</scope>
    <source>
        <strain evidence="5 6">SY3-13</strain>
    </source>
</reference>
<dbReference type="AlphaFoldDB" id="A0A2M9G317"/>
<dbReference type="Pfam" id="PF05226">
    <property type="entry name" value="CHASE2"/>
    <property type="match status" value="1"/>
</dbReference>
<dbReference type="PANTHER" id="PTHR43156">
    <property type="entry name" value="STAGE II SPORULATION PROTEIN E-RELATED"/>
    <property type="match status" value="1"/>
</dbReference>
<feature type="transmembrane region" description="Helical" evidence="2">
    <location>
        <begin position="370"/>
        <end position="388"/>
    </location>
</feature>
<dbReference type="InterPro" id="IPR052016">
    <property type="entry name" value="Bact_Sigma-Reg"/>
</dbReference>
<dbReference type="OrthoDB" id="9789782at2"/>
<dbReference type="InterPro" id="IPR001932">
    <property type="entry name" value="PPM-type_phosphatase-like_dom"/>
</dbReference>
<dbReference type="RefSeq" id="WP_109793368.1">
    <property type="nucleotide sequence ID" value="NZ_PHIG01000031.1"/>
</dbReference>
<protein>
    <submittedName>
        <fullName evidence="5">Chase2 sensor protein</fullName>
    </submittedName>
</protein>
<dbReference type="PANTHER" id="PTHR43156:SF2">
    <property type="entry name" value="STAGE II SPORULATION PROTEIN E"/>
    <property type="match status" value="1"/>
</dbReference>
<dbReference type="SMART" id="SM00331">
    <property type="entry name" value="PP2C_SIG"/>
    <property type="match status" value="1"/>
</dbReference>
<keyword evidence="1" id="KW-0378">Hydrolase</keyword>
<dbReference type="InterPro" id="IPR007890">
    <property type="entry name" value="CHASE2"/>
</dbReference>
<proteinExistence type="predicted"/>
<evidence type="ECO:0000313" key="5">
    <source>
        <dbReference type="EMBL" id="PJK30095.1"/>
    </source>
</evidence>
<comment type="caution">
    <text evidence="5">The sequence shown here is derived from an EMBL/GenBank/DDBJ whole genome shotgun (WGS) entry which is preliminary data.</text>
</comment>
<keyword evidence="2" id="KW-1133">Transmembrane helix</keyword>
<dbReference type="Gene3D" id="3.60.40.10">
    <property type="entry name" value="PPM-type phosphatase domain"/>
    <property type="match status" value="1"/>
</dbReference>
<evidence type="ECO:0000313" key="6">
    <source>
        <dbReference type="Proteomes" id="UP000229498"/>
    </source>
</evidence>
<evidence type="ECO:0000256" key="1">
    <source>
        <dbReference type="ARBA" id="ARBA00022801"/>
    </source>
</evidence>
<keyword evidence="6" id="KW-1185">Reference proteome</keyword>
<feature type="transmembrane region" description="Helical" evidence="2">
    <location>
        <begin position="33"/>
        <end position="51"/>
    </location>
</feature>
<dbReference type="EMBL" id="PHIG01000031">
    <property type="protein sequence ID" value="PJK30095.1"/>
    <property type="molecule type" value="Genomic_DNA"/>
</dbReference>
<dbReference type="InterPro" id="IPR036457">
    <property type="entry name" value="PPM-type-like_dom_sf"/>
</dbReference>
<keyword evidence="2" id="KW-0812">Transmembrane</keyword>
<gene>
    <name evidence="5" type="ORF">CVT23_10070</name>
</gene>
<feature type="domain" description="PPM-type phosphatase" evidence="3">
    <location>
        <begin position="491"/>
        <end position="711"/>
    </location>
</feature>
<dbReference type="Proteomes" id="UP000229498">
    <property type="component" value="Unassembled WGS sequence"/>
</dbReference>
<keyword evidence="2" id="KW-0472">Membrane</keyword>
<accession>A0A2M9G317</accession>
<dbReference type="SMART" id="SM01080">
    <property type="entry name" value="CHASE2"/>
    <property type="match status" value="1"/>
</dbReference>
<dbReference type="SUPFAM" id="SSF81606">
    <property type="entry name" value="PP2C-like"/>
    <property type="match status" value="1"/>
</dbReference>
<evidence type="ECO:0000259" key="4">
    <source>
        <dbReference type="SMART" id="SM01080"/>
    </source>
</evidence>
<sequence>MAARSNDPGGDAAELAAELGPAQRVVTLWRGRALGLALLVLNLLIYAFLVTDDAAPRRFLFDFYQFMDPREPVSALPAIVAIDEKSIAEHGQWPWPRIKVAELIDRIGAAGALVIGVDILFLEPDRQSPARAIPAPQALQPAVREFLATLPDYDETLVEAIARNPVVLALAGTRRGEGLNGPPRVPPIAFENAALLERLPRFPGADQSIGAISAAALGQGLVNPVEDVDAIIRRVPLVANVNGRPAPGFAAELLRVALGGRMQVRGDADGVDGVIIGDWFVPSLKDGTVYVPFSPPYADRYVSAHDVLTDPAAAASLQGAIVLVGLTGQGLVDFPTSPLRDRMPGVEVHAQLIEAIDEAYSISRPDRARIAEAALIVLVGGLFIFAVPRLRPAIGAPVVAATLMTVLAGGAVLYATTRVLLDPVGAAVTGVVVGIAMLVSTLTLANAHRRVLGASLQREREEQARVQGQLQAAGDIQANLLPRVEGEHLDDVRYSLSAMLEPAWNVGGDLYDFFRVDRDHLFVAVGDVSGKGLPASLFMAISKSLYKSAVLRDKGTIDAITCAANAEISRENPDMLFVTLFAGVLDLNTGVLRFCNAGHDPPMLLRPGSPEVSQLEGGGGPPICVVDDFPYMAAEIALEPGQVVLLTTDGIGEAMNEAGDLFGQERLLALLRDLPAWADADEVKRRIYEGVKAHAGGAAPSDDITILVLRWDGPPAG</sequence>
<evidence type="ECO:0000259" key="3">
    <source>
        <dbReference type="SMART" id="SM00331"/>
    </source>
</evidence>
<feature type="transmembrane region" description="Helical" evidence="2">
    <location>
        <begin position="426"/>
        <end position="445"/>
    </location>
</feature>
<dbReference type="Pfam" id="PF07228">
    <property type="entry name" value="SpoIIE"/>
    <property type="match status" value="1"/>
</dbReference>
<dbReference type="GO" id="GO:0016791">
    <property type="term" value="F:phosphatase activity"/>
    <property type="evidence" value="ECO:0007669"/>
    <property type="project" value="TreeGrafter"/>
</dbReference>
<feature type="domain" description="CHASE2" evidence="4">
    <location>
        <begin position="53"/>
        <end position="383"/>
    </location>
</feature>
<name>A0A2M9G317_9PROT</name>